<dbReference type="CDD" id="cd00118">
    <property type="entry name" value="LysM"/>
    <property type="match status" value="1"/>
</dbReference>
<keyword evidence="9" id="KW-1015">Disulfide bond</keyword>
<keyword evidence="7 11" id="KW-1133">Transmembrane helix</keyword>
<dbReference type="GO" id="GO:0051707">
    <property type="term" value="P:response to other organism"/>
    <property type="evidence" value="ECO:0007669"/>
    <property type="project" value="UniProtKB-ARBA"/>
</dbReference>
<accession>A0A7J7D394</accession>
<sequence length="646" mass="71054">MADSFTETFMMNQQLFLFLFLVFNSISSCTIAQQNYPGIVGCDESDATGPSPAFLYTCNGQELSCQTFLIFISRPPYESVTNISLLMSSNPDELAWINNVTVLTVFPTNKEVIVPVNCSCQGQYYQANTTFRVTDTDAKTYYDIANYVYEGLGTCNSLQRSNQHGEFDLAPGTDLLVPLRCACPTRNQTTRGTKYLLTYLVNLGDSIGDVSDRFNVSEETINAANGLKDDSTIFADTTFLIPLSTQPSSAQTIVHENPPADSPTSPTVLNPGKRKSKKKLYQVLGVAAACSLLVLSTIILAAVFLPYKKRSGKVVGENQDKANQAFPEDLRVEIASFEQVLKLYDFEETNKATDNFSSANRIKGSVYRGVFSGEVLAVKKMRRYIQEEVNILKKINHFNLINLQGACENCGRWYLVFEYMENGSLREWLSGDCLGGTGSWTRRIQIALDVANGLHYLHSFTEPAYVHKDIKSSNILLNSDLRAKIANFSLARAALTDPAGSTTYVVGTRGYIAPEYVETGQVTPKIDVYAFGVVLLELITGKTAVFIKDGKEILLSSAVISIMEKKNNEAELALFVDPCLRGRDGIEFAVRVAKVSVACLTQEPSRRPSIEEVVSSMLKIQIDLQKLSSSGSLSPDSLSGHSSTTS</sequence>
<feature type="region of interest" description="Disordered" evidence="10">
    <location>
        <begin position="252"/>
        <end position="273"/>
    </location>
</feature>
<dbReference type="AlphaFoldDB" id="A0A7J7D394"/>
<dbReference type="InterPro" id="IPR036779">
    <property type="entry name" value="LysM_dom_sf"/>
</dbReference>
<dbReference type="Proteomes" id="UP000593562">
    <property type="component" value="Unassembled WGS sequence"/>
</dbReference>
<organism evidence="15 16">
    <name type="scientific">Tripterygium wilfordii</name>
    <name type="common">Thunder God vine</name>
    <dbReference type="NCBI Taxonomy" id="458696"/>
    <lineage>
        <taxon>Eukaryota</taxon>
        <taxon>Viridiplantae</taxon>
        <taxon>Streptophyta</taxon>
        <taxon>Embryophyta</taxon>
        <taxon>Tracheophyta</taxon>
        <taxon>Spermatophyta</taxon>
        <taxon>Magnoliopsida</taxon>
        <taxon>eudicotyledons</taxon>
        <taxon>Gunneridae</taxon>
        <taxon>Pentapetalae</taxon>
        <taxon>rosids</taxon>
        <taxon>fabids</taxon>
        <taxon>Celastrales</taxon>
        <taxon>Celastraceae</taxon>
        <taxon>Tripterygium</taxon>
    </lineage>
</organism>
<dbReference type="InterPro" id="IPR011009">
    <property type="entry name" value="Kinase-like_dom_sf"/>
</dbReference>
<dbReference type="FunFam" id="1.10.510.10:FF:000468">
    <property type="entry name" value="PTI1-like tyrosine-protein kinase 3"/>
    <property type="match status" value="1"/>
</dbReference>
<evidence type="ECO:0000256" key="11">
    <source>
        <dbReference type="SAM" id="Phobius"/>
    </source>
</evidence>
<keyword evidence="2" id="KW-1003">Cell membrane</keyword>
<feature type="domain" description="Protein kinase" evidence="13">
    <location>
        <begin position="326"/>
        <end position="620"/>
    </location>
</feature>
<dbReference type="Gene3D" id="1.10.510.10">
    <property type="entry name" value="Transferase(Phosphotransferase) domain 1"/>
    <property type="match status" value="1"/>
</dbReference>
<feature type="transmembrane region" description="Helical" evidence="11">
    <location>
        <begin position="280"/>
        <end position="305"/>
    </location>
</feature>
<evidence type="ECO:0000256" key="1">
    <source>
        <dbReference type="ARBA" id="ARBA00004162"/>
    </source>
</evidence>
<dbReference type="PROSITE" id="PS00108">
    <property type="entry name" value="PROTEIN_KINASE_ST"/>
    <property type="match status" value="1"/>
</dbReference>
<dbReference type="GO" id="GO:0005886">
    <property type="term" value="C:plasma membrane"/>
    <property type="evidence" value="ECO:0007669"/>
    <property type="project" value="UniProtKB-SubCell"/>
</dbReference>
<keyword evidence="6" id="KW-0067">ATP-binding</keyword>
<proteinExistence type="predicted"/>
<evidence type="ECO:0000256" key="12">
    <source>
        <dbReference type="SAM" id="SignalP"/>
    </source>
</evidence>
<dbReference type="SMART" id="SM00257">
    <property type="entry name" value="LysM"/>
    <property type="match status" value="1"/>
</dbReference>
<feature type="domain" description="LysM" evidence="14">
    <location>
        <begin position="197"/>
        <end position="241"/>
    </location>
</feature>
<evidence type="ECO:0000256" key="7">
    <source>
        <dbReference type="ARBA" id="ARBA00022989"/>
    </source>
</evidence>
<dbReference type="PANTHER" id="PTHR45927">
    <property type="entry name" value="LYSM-DOMAIN RECEPTOR-LIKE KINASE-RELATED"/>
    <property type="match status" value="1"/>
</dbReference>
<feature type="signal peptide" evidence="12">
    <location>
        <begin position="1"/>
        <end position="32"/>
    </location>
</feature>
<evidence type="ECO:0000313" key="16">
    <source>
        <dbReference type="Proteomes" id="UP000593562"/>
    </source>
</evidence>
<name>A0A7J7D394_TRIWF</name>
<dbReference type="GO" id="GO:0004672">
    <property type="term" value="F:protein kinase activity"/>
    <property type="evidence" value="ECO:0007669"/>
    <property type="project" value="InterPro"/>
</dbReference>
<evidence type="ECO:0000256" key="8">
    <source>
        <dbReference type="ARBA" id="ARBA00023136"/>
    </source>
</evidence>
<evidence type="ECO:0000256" key="5">
    <source>
        <dbReference type="ARBA" id="ARBA00022741"/>
    </source>
</evidence>
<keyword evidence="3 11" id="KW-0812">Transmembrane</keyword>
<evidence type="ECO:0000256" key="2">
    <source>
        <dbReference type="ARBA" id="ARBA00022475"/>
    </source>
</evidence>
<dbReference type="PANTHER" id="PTHR45927:SF7">
    <property type="entry name" value="LYSM-DOMAIN RECEPTOR-LIKE KINASE"/>
    <property type="match status" value="1"/>
</dbReference>
<keyword evidence="8 11" id="KW-0472">Membrane</keyword>
<dbReference type="SUPFAM" id="SSF54106">
    <property type="entry name" value="LysM domain"/>
    <property type="match status" value="1"/>
</dbReference>
<evidence type="ECO:0000256" key="6">
    <source>
        <dbReference type="ARBA" id="ARBA00022840"/>
    </source>
</evidence>
<dbReference type="SUPFAM" id="SSF56112">
    <property type="entry name" value="Protein kinase-like (PK-like)"/>
    <property type="match status" value="1"/>
</dbReference>
<evidence type="ECO:0000259" key="14">
    <source>
        <dbReference type="PROSITE" id="PS51782"/>
    </source>
</evidence>
<dbReference type="Gene3D" id="3.10.350.10">
    <property type="entry name" value="LysM domain"/>
    <property type="match status" value="1"/>
</dbReference>
<dbReference type="InterPro" id="IPR008271">
    <property type="entry name" value="Ser/Thr_kinase_AS"/>
</dbReference>
<dbReference type="PROSITE" id="PS50011">
    <property type="entry name" value="PROTEIN_KINASE_DOM"/>
    <property type="match status" value="1"/>
</dbReference>
<dbReference type="Pfam" id="PF23472">
    <property type="entry name" value="LysM2_CERK1_LYK3_4_5"/>
    <property type="match status" value="1"/>
</dbReference>
<evidence type="ECO:0000256" key="10">
    <source>
        <dbReference type="SAM" id="MobiDB-lite"/>
    </source>
</evidence>
<dbReference type="GO" id="GO:0005524">
    <property type="term" value="F:ATP binding"/>
    <property type="evidence" value="ECO:0007669"/>
    <property type="project" value="UniProtKB-KW"/>
</dbReference>
<keyword evidence="5" id="KW-0547">Nucleotide-binding</keyword>
<keyword evidence="4 12" id="KW-0732">Signal</keyword>
<dbReference type="Pfam" id="PF00069">
    <property type="entry name" value="Pkinase"/>
    <property type="match status" value="1"/>
</dbReference>
<protein>
    <recommendedName>
        <fullName evidence="17">LysM domain receptor-like kinase 4</fullName>
    </recommendedName>
</protein>
<dbReference type="Pfam" id="PF23446">
    <property type="entry name" value="LysM1_NFP_LYK"/>
    <property type="match status" value="1"/>
</dbReference>
<evidence type="ECO:0000256" key="9">
    <source>
        <dbReference type="ARBA" id="ARBA00023157"/>
    </source>
</evidence>
<dbReference type="OrthoDB" id="4062651at2759"/>
<evidence type="ECO:0000313" key="15">
    <source>
        <dbReference type="EMBL" id="KAF5740738.1"/>
    </source>
</evidence>
<dbReference type="InterPro" id="IPR056563">
    <property type="entry name" value="LysM3_LYK4_5"/>
</dbReference>
<evidence type="ECO:0000259" key="13">
    <source>
        <dbReference type="PROSITE" id="PS50011"/>
    </source>
</evidence>
<evidence type="ECO:0000256" key="3">
    <source>
        <dbReference type="ARBA" id="ARBA00022692"/>
    </source>
</evidence>
<dbReference type="InParanoid" id="A0A7J7D394"/>
<comment type="caution">
    <text evidence="15">The sequence shown here is derived from an EMBL/GenBank/DDBJ whole genome shotgun (WGS) entry which is preliminary data.</text>
</comment>
<dbReference type="InterPro" id="IPR056561">
    <property type="entry name" value="NFP_LYK_LysM1"/>
</dbReference>
<dbReference type="InterPro" id="IPR052611">
    <property type="entry name" value="Plant_RLK_LysM"/>
</dbReference>
<evidence type="ECO:0000256" key="4">
    <source>
        <dbReference type="ARBA" id="ARBA00022729"/>
    </source>
</evidence>
<dbReference type="InterPro" id="IPR056562">
    <property type="entry name" value="LysM2_CERK1_LYK3_4_5"/>
</dbReference>
<comment type="subcellular location">
    <subcellularLocation>
        <location evidence="1">Cell membrane</location>
        <topology evidence="1">Single-pass membrane protein</topology>
    </subcellularLocation>
</comment>
<gene>
    <name evidence="15" type="ORF">HS088_TW11G00816</name>
</gene>
<dbReference type="Gene3D" id="3.30.200.20">
    <property type="entry name" value="Phosphorylase Kinase, domain 1"/>
    <property type="match status" value="1"/>
</dbReference>
<dbReference type="PROSITE" id="PS51782">
    <property type="entry name" value="LYSM"/>
    <property type="match status" value="1"/>
</dbReference>
<dbReference type="InterPro" id="IPR018392">
    <property type="entry name" value="LysM"/>
</dbReference>
<dbReference type="Pfam" id="PF23473">
    <property type="entry name" value="LysM3_LYK4_5"/>
    <property type="match status" value="1"/>
</dbReference>
<dbReference type="SMART" id="SM00220">
    <property type="entry name" value="S_TKc"/>
    <property type="match status" value="1"/>
</dbReference>
<dbReference type="EMBL" id="JAAARO010000011">
    <property type="protein sequence ID" value="KAF5740738.1"/>
    <property type="molecule type" value="Genomic_DNA"/>
</dbReference>
<dbReference type="InterPro" id="IPR000719">
    <property type="entry name" value="Prot_kinase_dom"/>
</dbReference>
<reference evidence="15 16" key="1">
    <citation type="journal article" date="2020" name="Nat. Commun.">
        <title>Genome of Tripterygium wilfordii and identification of cytochrome P450 involved in triptolide biosynthesis.</title>
        <authorList>
            <person name="Tu L."/>
            <person name="Su P."/>
            <person name="Zhang Z."/>
            <person name="Gao L."/>
            <person name="Wang J."/>
            <person name="Hu T."/>
            <person name="Zhou J."/>
            <person name="Zhang Y."/>
            <person name="Zhao Y."/>
            <person name="Liu Y."/>
            <person name="Song Y."/>
            <person name="Tong Y."/>
            <person name="Lu Y."/>
            <person name="Yang J."/>
            <person name="Xu C."/>
            <person name="Jia M."/>
            <person name="Peters R.J."/>
            <person name="Huang L."/>
            <person name="Gao W."/>
        </authorList>
    </citation>
    <scope>NUCLEOTIDE SEQUENCE [LARGE SCALE GENOMIC DNA]</scope>
    <source>
        <strain evidence="16">cv. XIE 37</strain>
        <tissue evidence="15">Leaf</tissue>
    </source>
</reference>
<feature type="chain" id="PRO_5029613270" description="LysM domain receptor-like kinase 4" evidence="12">
    <location>
        <begin position="33"/>
        <end position="646"/>
    </location>
</feature>
<keyword evidence="16" id="KW-1185">Reference proteome</keyword>
<evidence type="ECO:0008006" key="17">
    <source>
        <dbReference type="Google" id="ProtNLM"/>
    </source>
</evidence>